<proteinExistence type="predicted"/>
<name>A0A919RF49_9ACTN</name>
<dbReference type="AlphaFoldDB" id="A0A919RF49"/>
<feature type="signal peptide" evidence="2">
    <location>
        <begin position="1"/>
        <end position="18"/>
    </location>
</feature>
<feature type="compositionally biased region" description="Polar residues" evidence="1">
    <location>
        <begin position="45"/>
        <end position="55"/>
    </location>
</feature>
<accession>A0A919RF49</accession>
<evidence type="ECO:0000313" key="4">
    <source>
        <dbReference type="Proteomes" id="UP000606172"/>
    </source>
</evidence>
<protein>
    <submittedName>
        <fullName evidence="3">Uncharacterized protein</fullName>
    </submittedName>
</protein>
<reference evidence="3" key="1">
    <citation type="submission" date="2021-01" db="EMBL/GenBank/DDBJ databases">
        <title>Whole genome shotgun sequence of Sinosporangium siamense NBRC 109515.</title>
        <authorList>
            <person name="Komaki H."/>
            <person name="Tamura T."/>
        </authorList>
    </citation>
    <scope>NUCLEOTIDE SEQUENCE</scope>
    <source>
        <strain evidence="3">NBRC 109515</strain>
    </source>
</reference>
<evidence type="ECO:0000256" key="1">
    <source>
        <dbReference type="SAM" id="MobiDB-lite"/>
    </source>
</evidence>
<keyword evidence="4" id="KW-1185">Reference proteome</keyword>
<organism evidence="3 4">
    <name type="scientific">Sinosporangium siamense</name>
    <dbReference type="NCBI Taxonomy" id="1367973"/>
    <lineage>
        <taxon>Bacteria</taxon>
        <taxon>Bacillati</taxon>
        <taxon>Actinomycetota</taxon>
        <taxon>Actinomycetes</taxon>
        <taxon>Streptosporangiales</taxon>
        <taxon>Streptosporangiaceae</taxon>
        <taxon>Sinosporangium</taxon>
    </lineage>
</organism>
<feature type="region of interest" description="Disordered" evidence="1">
    <location>
        <begin position="40"/>
        <end position="68"/>
    </location>
</feature>
<gene>
    <name evidence="3" type="ORF">Ssi02_18860</name>
</gene>
<keyword evidence="2" id="KW-0732">Signal</keyword>
<evidence type="ECO:0000256" key="2">
    <source>
        <dbReference type="SAM" id="SignalP"/>
    </source>
</evidence>
<dbReference type="EMBL" id="BOOW01000010">
    <property type="protein sequence ID" value="GII91655.1"/>
    <property type="molecule type" value="Genomic_DNA"/>
</dbReference>
<sequence length="68" mass="6822">MAAAAGVALMAFPGAGWAADARSIPMIAVGPVYLDQECVEPAAPEQNSPEHTNPGQLPLNAPEGSPPA</sequence>
<feature type="chain" id="PRO_5038427641" evidence="2">
    <location>
        <begin position="19"/>
        <end position="68"/>
    </location>
</feature>
<comment type="caution">
    <text evidence="3">The sequence shown here is derived from an EMBL/GenBank/DDBJ whole genome shotgun (WGS) entry which is preliminary data.</text>
</comment>
<evidence type="ECO:0000313" key="3">
    <source>
        <dbReference type="EMBL" id="GII91655.1"/>
    </source>
</evidence>
<dbReference type="Proteomes" id="UP000606172">
    <property type="component" value="Unassembled WGS sequence"/>
</dbReference>